<gene>
    <name evidence="2" type="ORF">TVD_03745</name>
</gene>
<dbReference type="Gene3D" id="3.40.630.30">
    <property type="match status" value="1"/>
</dbReference>
<evidence type="ECO:0000313" key="3">
    <source>
        <dbReference type="Proteomes" id="UP000064201"/>
    </source>
</evidence>
<dbReference type="RefSeq" id="WP_047250837.1">
    <property type="nucleotide sequence ID" value="NZ_CP011367.1"/>
</dbReference>
<proteinExistence type="predicted"/>
<feature type="domain" description="N-acetyltransferase" evidence="1">
    <location>
        <begin position="1"/>
        <end position="187"/>
    </location>
</feature>
<dbReference type="EMBL" id="CP011367">
    <property type="protein sequence ID" value="AKJ94535.1"/>
    <property type="molecule type" value="Genomic_DNA"/>
</dbReference>
<evidence type="ECO:0000259" key="1">
    <source>
        <dbReference type="PROSITE" id="PS51186"/>
    </source>
</evidence>
<dbReference type="Pfam" id="PF00583">
    <property type="entry name" value="Acetyltransf_1"/>
    <property type="match status" value="1"/>
</dbReference>
<dbReference type="GO" id="GO:0016747">
    <property type="term" value="F:acyltransferase activity, transferring groups other than amino-acyl groups"/>
    <property type="evidence" value="ECO:0007669"/>
    <property type="project" value="InterPro"/>
</dbReference>
<accession>A0A0G3FZW5</accession>
<dbReference type="SUPFAM" id="SSF55729">
    <property type="entry name" value="Acyl-CoA N-acyltransferases (Nat)"/>
    <property type="match status" value="1"/>
</dbReference>
<dbReference type="PROSITE" id="PS51186">
    <property type="entry name" value="GNAT"/>
    <property type="match status" value="1"/>
</dbReference>
<dbReference type="STRING" id="106634.TVD_03745"/>
<organism evidence="2 3">
    <name type="scientific">Thioalkalivibrio versutus</name>
    <dbReference type="NCBI Taxonomy" id="106634"/>
    <lineage>
        <taxon>Bacteria</taxon>
        <taxon>Pseudomonadati</taxon>
        <taxon>Pseudomonadota</taxon>
        <taxon>Gammaproteobacteria</taxon>
        <taxon>Chromatiales</taxon>
        <taxon>Ectothiorhodospiraceae</taxon>
        <taxon>Thioalkalivibrio</taxon>
    </lineage>
</organism>
<evidence type="ECO:0000313" key="2">
    <source>
        <dbReference type="EMBL" id="AKJ94535.1"/>
    </source>
</evidence>
<dbReference type="InterPro" id="IPR016181">
    <property type="entry name" value="Acyl_CoA_acyltransferase"/>
</dbReference>
<dbReference type="AlphaFoldDB" id="A0A0G3FZW5"/>
<keyword evidence="3" id="KW-1185">Reference proteome</keyword>
<dbReference type="Proteomes" id="UP000064201">
    <property type="component" value="Chromosome"/>
</dbReference>
<dbReference type="KEGG" id="tvr:TVD_03745"/>
<dbReference type="InterPro" id="IPR000182">
    <property type="entry name" value="GNAT_dom"/>
</dbReference>
<dbReference type="PATRIC" id="fig|106634.4.peg.762"/>
<reference evidence="2 3" key="1">
    <citation type="submission" date="2015-04" db="EMBL/GenBank/DDBJ databases">
        <title>Complete Sequence for the Genome of the Thioalkalivibrio versutus D301.</title>
        <authorList>
            <person name="Mu T."/>
            <person name="Zhou J."/>
            <person name="Xu X."/>
        </authorList>
    </citation>
    <scope>NUCLEOTIDE SEQUENCE [LARGE SCALE GENOMIC DNA]</scope>
    <source>
        <strain evidence="2 3">D301</strain>
    </source>
</reference>
<protein>
    <submittedName>
        <fullName evidence="2">GNAT family acetyltransferase</fullName>
    </submittedName>
</protein>
<name>A0A0G3FZW5_9GAMM</name>
<dbReference type="OrthoDB" id="187903at2"/>
<keyword evidence="2" id="KW-0808">Transferase</keyword>
<sequence>MEFRSVGGAGIAPYLEDVARLRIAVFREWPYLYDGSAEYEERYLQDYVDCPDSTLVLALEGDRVVGASTALPLAAAEAEFQAPFREQGLDPAAYYYLAESVLEPDFRGQGAGHRFFDEREAAARRLGFAHATFCAVVRPEDHPRRPAGYRPLDGFWKKRGYRRAEGRVGHFPWPDIGERQESLKPLQFWWRRL</sequence>